<protein>
    <submittedName>
        <fullName evidence="2">Uncharacterized protein</fullName>
    </submittedName>
</protein>
<feature type="region of interest" description="Disordered" evidence="1">
    <location>
        <begin position="1"/>
        <end position="24"/>
    </location>
</feature>
<comment type="caution">
    <text evidence="2">The sequence shown here is derived from an EMBL/GenBank/DDBJ whole genome shotgun (WGS) entry which is preliminary data.</text>
</comment>
<dbReference type="EMBL" id="VFRQ01000012">
    <property type="protein sequence ID" value="TPE42470.1"/>
    <property type="molecule type" value="Genomic_DNA"/>
</dbReference>
<keyword evidence="3" id="KW-1185">Reference proteome</keyword>
<proteinExistence type="predicted"/>
<reference evidence="2 3" key="1">
    <citation type="submission" date="2019-06" db="EMBL/GenBank/DDBJ databases">
        <title>A novel bacterium of genus Pontibacter, isolated from marine sediment.</title>
        <authorList>
            <person name="Huang H."/>
            <person name="Mo K."/>
            <person name="Hu Y."/>
        </authorList>
    </citation>
    <scope>NUCLEOTIDE SEQUENCE [LARGE SCALE GENOMIC DNA]</scope>
    <source>
        <strain evidence="2 3">HB172049</strain>
    </source>
</reference>
<evidence type="ECO:0000313" key="3">
    <source>
        <dbReference type="Proteomes" id="UP000316727"/>
    </source>
</evidence>
<sequence length="81" mass="9407">MKKPKMQQGYQNPEARTIQDSARRAFPALPIDKEKKHLYNRGEVKDPDDRIYLSNACFVAVRFGKGCQHINQVHTQQDGRH</sequence>
<evidence type="ECO:0000313" key="2">
    <source>
        <dbReference type="EMBL" id="TPE42470.1"/>
    </source>
</evidence>
<dbReference type="RefSeq" id="WP_140623231.1">
    <property type="nucleotide sequence ID" value="NZ_VFRQ01000012.1"/>
</dbReference>
<dbReference type="Proteomes" id="UP000316727">
    <property type="component" value="Unassembled WGS sequence"/>
</dbReference>
<organism evidence="2 3">
    <name type="scientific">Pontibacter mangrovi</name>
    <dbReference type="NCBI Taxonomy" id="2589816"/>
    <lineage>
        <taxon>Bacteria</taxon>
        <taxon>Pseudomonadati</taxon>
        <taxon>Bacteroidota</taxon>
        <taxon>Cytophagia</taxon>
        <taxon>Cytophagales</taxon>
        <taxon>Hymenobacteraceae</taxon>
        <taxon>Pontibacter</taxon>
    </lineage>
</organism>
<accession>A0A501W2G4</accession>
<dbReference type="AlphaFoldDB" id="A0A501W2G4"/>
<gene>
    <name evidence="2" type="ORF">FJM65_17845</name>
</gene>
<name>A0A501W2G4_9BACT</name>
<evidence type="ECO:0000256" key="1">
    <source>
        <dbReference type="SAM" id="MobiDB-lite"/>
    </source>
</evidence>